<sequence length="250" mass="27042">MRKQLRIQWIWAAAAIVLLGMSACSKDNEKDNQPEPSGEATIYNKLITVSNFTGDTSSLTAPDANREVIFYSLELNKPCPEEYLLTNRWDVSFSGVYNTSIGGNYGADPSPYASLGKGGPGKGGVMIIDTPFSKLTSVPANVTFSTRMAGFGLDADGAFGEGLGWAIYDWNGDLRSTVGIGGAGPDQAHTCWARPDRTIIVRTALGNYAKLRIISLYKDAPDEPKTKDPAPYFTFEYVIAAPGTMDFTIK</sequence>
<dbReference type="RefSeq" id="WP_146857551.1">
    <property type="nucleotide sequence ID" value="NZ_BKAU01000001.1"/>
</dbReference>
<evidence type="ECO:0008006" key="4">
    <source>
        <dbReference type="Google" id="ProtNLM"/>
    </source>
</evidence>
<dbReference type="PROSITE" id="PS51257">
    <property type="entry name" value="PROKAR_LIPOPROTEIN"/>
    <property type="match status" value="1"/>
</dbReference>
<gene>
    <name evidence="2" type="ORF">CCY01nite_03150</name>
</gene>
<dbReference type="EMBL" id="BKAU01000001">
    <property type="protein sequence ID" value="GEP94055.1"/>
    <property type="molecule type" value="Genomic_DNA"/>
</dbReference>
<dbReference type="AlphaFoldDB" id="A0A512REC5"/>
<dbReference type="OrthoDB" id="1190814at2"/>
<dbReference type="Proteomes" id="UP000321436">
    <property type="component" value="Unassembled WGS sequence"/>
</dbReference>
<evidence type="ECO:0000313" key="3">
    <source>
        <dbReference type="Proteomes" id="UP000321436"/>
    </source>
</evidence>
<dbReference type="InterPro" id="IPR025921">
    <property type="entry name" value="HmuY"/>
</dbReference>
<feature type="chain" id="PRO_5021849922" description="HmuY protein" evidence="1">
    <location>
        <begin position="26"/>
        <end position="250"/>
    </location>
</feature>
<evidence type="ECO:0000313" key="2">
    <source>
        <dbReference type="EMBL" id="GEP94055.1"/>
    </source>
</evidence>
<feature type="signal peptide" evidence="1">
    <location>
        <begin position="1"/>
        <end position="25"/>
    </location>
</feature>
<reference evidence="2 3" key="1">
    <citation type="submission" date="2019-07" db="EMBL/GenBank/DDBJ databases">
        <title>Whole genome shotgun sequence of Chitinophaga cymbidii NBRC 109752.</title>
        <authorList>
            <person name="Hosoyama A."/>
            <person name="Uohara A."/>
            <person name="Ohji S."/>
            <person name="Ichikawa N."/>
        </authorList>
    </citation>
    <scope>NUCLEOTIDE SEQUENCE [LARGE SCALE GENOMIC DNA]</scope>
    <source>
        <strain evidence="2 3">NBRC 109752</strain>
    </source>
</reference>
<organism evidence="2 3">
    <name type="scientific">Chitinophaga cymbidii</name>
    <dbReference type="NCBI Taxonomy" id="1096750"/>
    <lineage>
        <taxon>Bacteria</taxon>
        <taxon>Pseudomonadati</taxon>
        <taxon>Bacteroidota</taxon>
        <taxon>Chitinophagia</taxon>
        <taxon>Chitinophagales</taxon>
        <taxon>Chitinophagaceae</taxon>
        <taxon>Chitinophaga</taxon>
    </lineage>
</organism>
<comment type="caution">
    <text evidence="2">The sequence shown here is derived from an EMBL/GenBank/DDBJ whole genome shotgun (WGS) entry which is preliminary data.</text>
</comment>
<evidence type="ECO:0000256" key="1">
    <source>
        <dbReference type="SAM" id="SignalP"/>
    </source>
</evidence>
<keyword evidence="3" id="KW-1185">Reference proteome</keyword>
<name>A0A512REC5_9BACT</name>
<keyword evidence="1" id="KW-0732">Signal</keyword>
<protein>
    <recommendedName>
        <fullName evidence="4">HmuY protein</fullName>
    </recommendedName>
</protein>
<proteinExistence type="predicted"/>
<accession>A0A512REC5</accession>
<dbReference type="CDD" id="cd12105">
    <property type="entry name" value="HmuY"/>
    <property type="match status" value="1"/>
</dbReference>